<gene>
    <name evidence="10" type="primary">epsI</name>
    <name evidence="10" type="ORF">COA96_03580</name>
</gene>
<dbReference type="InterPro" id="IPR019127">
    <property type="entry name" value="Exosortase"/>
</dbReference>
<dbReference type="GO" id="GO:0008233">
    <property type="term" value="F:peptidase activity"/>
    <property type="evidence" value="ECO:0007669"/>
    <property type="project" value="UniProtKB-KW"/>
</dbReference>
<feature type="transmembrane region" description="Helical" evidence="8">
    <location>
        <begin position="180"/>
        <end position="202"/>
    </location>
</feature>
<feature type="domain" description="Methanolan biosynthesis EpsI" evidence="9">
    <location>
        <begin position="305"/>
        <end position="500"/>
    </location>
</feature>
<feature type="transmembrane region" description="Helical" evidence="8">
    <location>
        <begin position="46"/>
        <end position="65"/>
    </location>
</feature>
<evidence type="ECO:0000313" key="11">
    <source>
        <dbReference type="Proteomes" id="UP000218327"/>
    </source>
</evidence>
<dbReference type="InterPro" id="IPR013426">
    <property type="entry name" value="EpsH-like"/>
</dbReference>
<dbReference type="AlphaFoldDB" id="A0A2A5B6S7"/>
<feature type="transmembrane region" description="Helical" evidence="8">
    <location>
        <begin position="297"/>
        <end position="321"/>
    </location>
</feature>
<sequence length="508" mass="56908">MLTFPARPPAKTYLIACILFFALFFVAYFDSLILLARQWNGSESAIYSYGFLVFACVIYLLILKADQFKKLTPKPTLWAALPLCGFVLLWLIGNVADVQKVQLFVIPLIFLSSIMLCFGLHYLKLAVVPICILYFALPLWDPLWPYLQEITTYVTHFNLRVIGRPVFVVGNILNLPGGSFFIDVSCGGLRFLLVSTVLSLMYSSMHSITARQGTTLVFIGIALSFLANWVRVLAVVLIGDATNMESSLVEDHANFGWVIYFLFVLVPFFIITKYFFSTPVDNNQASSIKTENLDFSSFLKFFIMACCILLIGPTVAAALSLRTQNPLAESEIEAPITKPPWSLVANAKLKTTDWSPQYTGMSSVLFSKYENKDAIVELHIVHYAIQSQGAEVINSENTLTDEVQWFSSAESQLTSTININDSDQLIIYSEELRSARGQRKKVWYWYSIGGQQTNSPYEAKILQVLALFKGRSDANLIAIAIDCNNNCDDADSLFSSFIDAADFRDSNI</sequence>
<feature type="transmembrane region" description="Helical" evidence="8">
    <location>
        <begin position="214"/>
        <end position="237"/>
    </location>
</feature>
<reference evidence="11" key="1">
    <citation type="submission" date="2017-08" db="EMBL/GenBank/DDBJ databases">
        <title>A dynamic microbial community with high functional redundancy inhabits the cold, oxic subseafloor aquifer.</title>
        <authorList>
            <person name="Tully B.J."/>
            <person name="Wheat C.G."/>
            <person name="Glazer B.T."/>
            <person name="Huber J.A."/>
        </authorList>
    </citation>
    <scope>NUCLEOTIDE SEQUENCE [LARGE SCALE GENOMIC DNA]</scope>
</reference>
<name>A0A2A5B6S7_9GAMM</name>
<dbReference type="Pfam" id="PF09721">
    <property type="entry name" value="Exosortase_EpsH"/>
    <property type="match status" value="1"/>
</dbReference>
<evidence type="ECO:0000256" key="6">
    <source>
        <dbReference type="ARBA" id="ARBA00022989"/>
    </source>
</evidence>
<dbReference type="Pfam" id="PF11984">
    <property type="entry name" value="DUF3485"/>
    <property type="match status" value="1"/>
</dbReference>
<evidence type="ECO:0000256" key="2">
    <source>
        <dbReference type="ARBA" id="ARBA00022475"/>
    </source>
</evidence>
<keyword evidence="3" id="KW-0645">Protease</keyword>
<keyword evidence="2" id="KW-1003">Cell membrane</keyword>
<protein>
    <submittedName>
        <fullName evidence="10">EpsI family protein</fullName>
    </submittedName>
</protein>
<keyword evidence="5" id="KW-0378">Hydrolase</keyword>
<evidence type="ECO:0000256" key="1">
    <source>
        <dbReference type="ARBA" id="ARBA00004651"/>
    </source>
</evidence>
<feature type="transmembrane region" description="Helical" evidence="8">
    <location>
        <begin position="12"/>
        <end position="34"/>
    </location>
</feature>
<feature type="transmembrane region" description="Helical" evidence="8">
    <location>
        <begin position="108"/>
        <end position="137"/>
    </location>
</feature>
<dbReference type="EMBL" id="NVVJ01000007">
    <property type="protein sequence ID" value="PCJ27277.1"/>
    <property type="molecule type" value="Genomic_DNA"/>
</dbReference>
<evidence type="ECO:0000313" key="10">
    <source>
        <dbReference type="EMBL" id="PCJ27277.1"/>
    </source>
</evidence>
<evidence type="ECO:0000256" key="3">
    <source>
        <dbReference type="ARBA" id="ARBA00022670"/>
    </source>
</evidence>
<dbReference type="InterPro" id="IPR014263">
    <property type="entry name" value="Methanolan_biosynth_EpsI"/>
</dbReference>
<evidence type="ECO:0000256" key="7">
    <source>
        <dbReference type="ARBA" id="ARBA00023136"/>
    </source>
</evidence>
<feature type="transmembrane region" description="Helical" evidence="8">
    <location>
        <begin position="257"/>
        <end position="276"/>
    </location>
</feature>
<dbReference type="Proteomes" id="UP000218327">
    <property type="component" value="Unassembled WGS sequence"/>
</dbReference>
<comment type="caution">
    <text evidence="10">The sequence shown here is derived from an EMBL/GenBank/DDBJ whole genome shotgun (WGS) entry which is preliminary data.</text>
</comment>
<accession>A0A2A5B6S7</accession>
<proteinExistence type="predicted"/>
<evidence type="ECO:0000256" key="5">
    <source>
        <dbReference type="ARBA" id="ARBA00022801"/>
    </source>
</evidence>
<dbReference type="NCBIfam" id="TIGR02602">
    <property type="entry name" value="8TM_EpsH"/>
    <property type="match status" value="1"/>
</dbReference>
<evidence type="ECO:0000256" key="4">
    <source>
        <dbReference type="ARBA" id="ARBA00022692"/>
    </source>
</evidence>
<keyword evidence="4 8" id="KW-0812">Transmembrane</keyword>
<keyword evidence="7 8" id="KW-0472">Membrane</keyword>
<evidence type="ECO:0000259" key="9">
    <source>
        <dbReference type="Pfam" id="PF11984"/>
    </source>
</evidence>
<dbReference type="NCBIfam" id="TIGR02914">
    <property type="entry name" value="EpsI_fam"/>
    <property type="match status" value="1"/>
</dbReference>
<feature type="transmembrane region" description="Helical" evidence="8">
    <location>
        <begin position="77"/>
        <end position="96"/>
    </location>
</feature>
<dbReference type="GO" id="GO:0006508">
    <property type="term" value="P:proteolysis"/>
    <property type="evidence" value="ECO:0007669"/>
    <property type="project" value="UniProtKB-KW"/>
</dbReference>
<dbReference type="NCBIfam" id="TIGR04178">
    <property type="entry name" value="exo_archaeo"/>
    <property type="match status" value="1"/>
</dbReference>
<dbReference type="GO" id="GO:0005886">
    <property type="term" value="C:plasma membrane"/>
    <property type="evidence" value="ECO:0007669"/>
    <property type="project" value="UniProtKB-SubCell"/>
</dbReference>
<keyword evidence="6 8" id="KW-1133">Transmembrane helix</keyword>
<comment type="subcellular location">
    <subcellularLocation>
        <location evidence="1">Cell membrane</location>
        <topology evidence="1">Multi-pass membrane protein</topology>
    </subcellularLocation>
</comment>
<dbReference type="InterPro" id="IPR026392">
    <property type="entry name" value="Exo/Archaeosortase_dom"/>
</dbReference>
<organism evidence="10 11">
    <name type="scientific">SAR86 cluster bacterium</name>
    <dbReference type="NCBI Taxonomy" id="2030880"/>
    <lineage>
        <taxon>Bacteria</taxon>
        <taxon>Pseudomonadati</taxon>
        <taxon>Pseudomonadota</taxon>
        <taxon>Gammaproteobacteria</taxon>
        <taxon>SAR86 cluster</taxon>
    </lineage>
</organism>
<evidence type="ECO:0000256" key="8">
    <source>
        <dbReference type="SAM" id="Phobius"/>
    </source>
</evidence>